<keyword evidence="8" id="KW-1185">Reference proteome</keyword>
<keyword evidence="3 6" id="KW-1133">Transmembrane helix</keyword>
<comment type="subcellular location">
    <subcellularLocation>
        <location evidence="1">Membrane</location>
        <topology evidence="1">Multi-pass membrane protein</topology>
    </subcellularLocation>
</comment>
<feature type="transmembrane region" description="Helical" evidence="6">
    <location>
        <begin position="203"/>
        <end position="227"/>
    </location>
</feature>
<dbReference type="PANTHER" id="PTHR37306">
    <property type="entry name" value="COLICIN V PRODUCTION PROTEIN"/>
    <property type="match status" value="1"/>
</dbReference>
<gene>
    <name evidence="7" type="ORF">BRYFOR_09654</name>
</gene>
<dbReference type="AlphaFoldDB" id="C6LLV5"/>
<accession>C6LLV5</accession>
<evidence type="ECO:0000256" key="4">
    <source>
        <dbReference type="ARBA" id="ARBA00023136"/>
    </source>
</evidence>
<dbReference type="OrthoDB" id="1970894at2"/>
<evidence type="ECO:0000313" key="7">
    <source>
        <dbReference type="EMBL" id="EET58424.1"/>
    </source>
</evidence>
<feature type="compositionally biased region" description="Polar residues" evidence="5">
    <location>
        <begin position="135"/>
        <end position="156"/>
    </location>
</feature>
<feature type="transmembrane region" description="Helical" evidence="6">
    <location>
        <begin position="29"/>
        <end position="48"/>
    </location>
</feature>
<feature type="compositionally biased region" description="Polar residues" evidence="5">
    <location>
        <begin position="75"/>
        <end position="86"/>
    </location>
</feature>
<name>C6LLV5_9FIRM</name>
<evidence type="ECO:0000256" key="2">
    <source>
        <dbReference type="ARBA" id="ARBA00022692"/>
    </source>
</evidence>
<dbReference type="eggNOG" id="ENOG5032RY3">
    <property type="taxonomic scope" value="Bacteria"/>
</dbReference>
<dbReference type="GO" id="GO:0016020">
    <property type="term" value="C:membrane"/>
    <property type="evidence" value="ECO:0007669"/>
    <property type="project" value="UniProtKB-SubCell"/>
</dbReference>
<evidence type="ECO:0000256" key="1">
    <source>
        <dbReference type="ARBA" id="ARBA00004141"/>
    </source>
</evidence>
<feature type="transmembrane region" description="Helical" evidence="6">
    <location>
        <begin position="247"/>
        <end position="271"/>
    </location>
</feature>
<dbReference type="Pfam" id="PF02674">
    <property type="entry name" value="Colicin_V"/>
    <property type="match status" value="2"/>
</dbReference>
<feature type="region of interest" description="Disordered" evidence="5">
    <location>
        <begin position="123"/>
        <end position="157"/>
    </location>
</feature>
<organism evidence="7 8">
    <name type="scientific">Marvinbryantia formatexigens DSM 14469</name>
    <dbReference type="NCBI Taxonomy" id="478749"/>
    <lineage>
        <taxon>Bacteria</taxon>
        <taxon>Bacillati</taxon>
        <taxon>Bacillota</taxon>
        <taxon>Clostridia</taxon>
        <taxon>Lachnospirales</taxon>
        <taxon>Lachnospiraceae</taxon>
        <taxon>Marvinbryantia</taxon>
    </lineage>
</organism>
<proteinExistence type="predicted"/>
<dbReference type="GO" id="GO:0009403">
    <property type="term" value="P:toxin biosynthetic process"/>
    <property type="evidence" value="ECO:0007669"/>
    <property type="project" value="InterPro"/>
</dbReference>
<keyword evidence="2 6" id="KW-0812">Transmembrane</keyword>
<sequence>MNLLTIIVIIIFAISVLHGYRRGFIKSLASMVSIVLSIVLVNIATPYVTEFLKTQTPLYDYILEKCEDAFRISDTDGSSGGQTETEAPSGGTEAADGTVNLAALDKQSGTAADMLMLSASDTGENALPAGRDNGTAETENNAGTRGESGTTASAQDGNAGWQDEWIDNLKIPQALRDLLKENNTPEYYRRIAADSFAEYVPRYMAGLILSLISFVVTWVLVISFIWLAVMMLDVIVSLPVLRGINQILGLVLGFLQGLIIVWVAFLIITIFSSTDIGGQLMEMIAESPVLSGIYDTNLLLEFLQDTVKSLF</sequence>
<evidence type="ECO:0000256" key="5">
    <source>
        <dbReference type="SAM" id="MobiDB-lite"/>
    </source>
</evidence>
<reference evidence="7" key="1">
    <citation type="submission" date="2009-07" db="EMBL/GenBank/DDBJ databases">
        <authorList>
            <person name="Weinstock G."/>
            <person name="Sodergren E."/>
            <person name="Clifton S."/>
            <person name="Fulton L."/>
            <person name="Fulton B."/>
            <person name="Courtney L."/>
            <person name="Fronick C."/>
            <person name="Harrison M."/>
            <person name="Strong C."/>
            <person name="Farmer C."/>
            <person name="Delahaunty K."/>
            <person name="Markovic C."/>
            <person name="Hall O."/>
            <person name="Minx P."/>
            <person name="Tomlinson C."/>
            <person name="Mitreva M."/>
            <person name="Nelson J."/>
            <person name="Hou S."/>
            <person name="Wollam A."/>
            <person name="Pepin K.H."/>
            <person name="Johnson M."/>
            <person name="Bhonagiri V."/>
            <person name="Nash W.E."/>
            <person name="Warren W."/>
            <person name="Chinwalla A."/>
            <person name="Mardis E.R."/>
            <person name="Wilson R.K."/>
        </authorList>
    </citation>
    <scope>NUCLEOTIDE SEQUENCE [LARGE SCALE GENOMIC DNA]</scope>
    <source>
        <strain evidence="7">DSM 14469</strain>
    </source>
</reference>
<dbReference type="EMBL" id="ACCL02000033">
    <property type="protein sequence ID" value="EET58424.1"/>
    <property type="molecule type" value="Genomic_DNA"/>
</dbReference>
<dbReference type="InterPro" id="IPR003825">
    <property type="entry name" value="Colicin-V_CvpA"/>
</dbReference>
<dbReference type="Proteomes" id="UP000005561">
    <property type="component" value="Unassembled WGS sequence"/>
</dbReference>
<protein>
    <recommendedName>
        <fullName evidence="9">CvpA family protein</fullName>
    </recommendedName>
</protein>
<dbReference type="RefSeq" id="WP_006864406.1">
    <property type="nucleotide sequence ID" value="NZ_ACCL02000033.1"/>
</dbReference>
<dbReference type="PANTHER" id="PTHR37306:SF1">
    <property type="entry name" value="COLICIN V PRODUCTION PROTEIN"/>
    <property type="match status" value="1"/>
</dbReference>
<evidence type="ECO:0000256" key="6">
    <source>
        <dbReference type="SAM" id="Phobius"/>
    </source>
</evidence>
<feature type="region of interest" description="Disordered" evidence="5">
    <location>
        <begin position="73"/>
        <end position="95"/>
    </location>
</feature>
<evidence type="ECO:0000313" key="8">
    <source>
        <dbReference type="Proteomes" id="UP000005561"/>
    </source>
</evidence>
<dbReference type="STRING" id="168384.SAMN05660368_04107"/>
<evidence type="ECO:0000256" key="3">
    <source>
        <dbReference type="ARBA" id="ARBA00022989"/>
    </source>
</evidence>
<evidence type="ECO:0008006" key="9">
    <source>
        <dbReference type="Google" id="ProtNLM"/>
    </source>
</evidence>
<keyword evidence="4 6" id="KW-0472">Membrane</keyword>
<comment type="caution">
    <text evidence="7">The sequence shown here is derived from an EMBL/GenBank/DDBJ whole genome shotgun (WGS) entry which is preliminary data.</text>
</comment>